<organism evidence="1 2">
    <name type="scientific">Colletotrichum shisoi</name>
    <dbReference type="NCBI Taxonomy" id="2078593"/>
    <lineage>
        <taxon>Eukaryota</taxon>
        <taxon>Fungi</taxon>
        <taxon>Dikarya</taxon>
        <taxon>Ascomycota</taxon>
        <taxon>Pezizomycotina</taxon>
        <taxon>Sordariomycetes</taxon>
        <taxon>Hypocreomycetidae</taxon>
        <taxon>Glomerellales</taxon>
        <taxon>Glomerellaceae</taxon>
        <taxon>Colletotrichum</taxon>
        <taxon>Colletotrichum destructivum species complex</taxon>
    </lineage>
</organism>
<dbReference type="EMBL" id="PUHP01001681">
    <property type="protein sequence ID" value="TQN65343.1"/>
    <property type="molecule type" value="Genomic_DNA"/>
</dbReference>
<accession>A0A5Q4BEG1</accession>
<sequence length="86" mass="9982">MAFTINRPNSEFQFNFVREHSHFRDLDRLLDSGGNDFLYARKPPGKACDNKLGAPSCMPACRHLLPCCRRVPWFVRRTQCLVERGL</sequence>
<reference evidence="1 2" key="1">
    <citation type="journal article" date="2019" name="Sci. Rep.">
        <title>Colletotrichum shisoi sp. nov., an anthracnose pathogen of Perilla frutescens in Japan: molecular phylogenetic, morphological and genomic evidence.</title>
        <authorList>
            <person name="Gan P."/>
            <person name="Tsushima A."/>
            <person name="Hiroyama R."/>
            <person name="Narusaka M."/>
            <person name="Takano Y."/>
            <person name="Narusaka Y."/>
            <person name="Kawaradani M."/>
            <person name="Damm U."/>
            <person name="Shirasu K."/>
        </authorList>
    </citation>
    <scope>NUCLEOTIDE SEQUENCE [LARGE SCALE GENOMIC DNA]</scope>
    <source>
        <strain evidence="1 2">PG-2018a</strain>
    </source>
</reference>
<name>A0A5Q4BEG1_9PEZI</name>
<comment type="caution">
    <text evidence="1">The sequence shown here is derived from an EMBL/GenBank/DDBJ whole genome shotgun (WGS) entry which is preliminary data.</text>
</comment>
<dbReference type="AlphaFoldDB" id="A0A5Q4BEG1"/>
<evidence type="ECO:0000313" key="1">
    <source>
        <dbReference type="EMBL" id="TQN65343.1"/>
    </source>
</evidence>
<keyword evidence="2" id="KW-1185">Reference proteome</keyword>
<gene>
    <name evidence="1" type="ORF">CSHISOI_10089</name>
</gene>
<evidence type="ECO:0000313" key="2">
    <source>
        <dbReference type="Proteomes" id="UP000326340"/>
    </source>
</evidence>
<protein>
    <submittedName>
        <fullName evidence="1">Uncharacterized protein</fullName>
    </submittedName>
</protein>
<dbReference type="Proteomes" id="UP000326340">
    <property type="component" value="Unassembled WGS sequence"/>
</dbReference>
<proteinExistence type="predicted"/>